<sequence>MSPSFSLECIIPRSLFLTRQVAYCLLRFCYISKYVFFVTQENILKIYTFLLVSTPFSTISLFLLDSEESLC</sequence>
<organism evidence="2 3">
    <name type="scientific">Thermosporothrix hazakensis</name>
    <dbReference type="NCBI Taxonomy" id="644383"/>
    <lineage>
        <taxon>Bacteria</taxon>
        <taxon>Bacillati</taxon>
        <taxon>Chloroflexota</taxon>
        <taxon>Ktedonobacteria</taxon>
        <taxon>Ktedonobacterales</taxon>
        <taxon>Thermosporotrichaceae</taxon>
        <taxon>Thermosporothrix</taxon>
    </lineage>
</organism>
<dbReference type="EMBL" id="QKUF01000009">
    <property type="protein sequence ID" value="PZW29271.1"/>
    <property type="molecule type" value="Genomic_DNA"/>
</dbReference>
<feature type="transmembrane region" description="Helical" evidence="1">
    <location>
        <begin position="46"/>
        <end position="64"/>
    </location>
</feature>
<evidence type="ECO:0000313" key="3">
    <source>
        <dbReference type="Proteomes" id="UP000248806"/>
    </source>
</evidence>
<proteinExistence type="predicted"/>
<dbReference type="AlphaFoldDB" id="A0A326U5Q5"/>
<reference evidence="2 3" key="1">
    <citation type="submission" date="2018-06" db="EMBL/GenBank/DDBJ databases">
        <title>Genomic Encyclopedia of Archaeal and Bacterial Type Strains, Phase II (KMG-II): from individual species to whole genera.</title>
        <authorList>
            <person name="Goeker M."/>
        </authorList>
    </citation>
    <scope>NUCLEOTIDE SEQUENCE [LARGE SCALE GENOMIC DNA]</scope>
    <source>
        <strain evidence="2 3">ATCC BAA-1881</strain>
    </source>
</reference>
<comment type="caution">
    <text evidence="2">The sequence shown here is derived from an EMBL/GenBank/DDBJ whole genome shotgun (WGS) entry which is preliminary data.</text>
</comment>
<gene>
    <name evidence="2" type="ORF">EI42_02993</name>
</gene>
<protein>
    <submittedName>
        <fullName evidence="2">Uncharacterized protein</fullName>
    </submittedName>
</protein>
<evidence type="ECO:0000313" key="2">
    <source>
        <dbReference type="EMBL" id="PZW29271.1"/>
    </source>
</evidence>
<keyword evidence="1" id="KW-0812">Transmembrane</keyword>
<keyword evidence="1" id="KW-0472">Membrane</keyword>
<accession>A0A326U5Q5</accession>
<evidence type="ECO:0000256" key="1">
    <source>
        <dbReference type="SAM" id="Phobius"/>
    </source>
</evidence>
<keyword evidence="1" id="KW-1133">Transmembrane helix</keyword>
<keyword evidence="3" id="KW-1185">Reference proteome</keyword>
<feature type="transmembrane region" description="Helical" evidence="1">
    <location>
        <begin position="20"/>
        <end position="39"/>
    </location>
</feature>
<name>A0A326U5Q5_THEHA</name>
<dbReference type="Proteomes" id="UP000248806">
    <property type="component" value="Unassembled WGS sequence"/>
</dbReference>